<sequence length="663" mass="76801">MEELKFCTDPFSLANGRASLINSPQKANDMFSKGLSNLPKLFNSKPIDIYSLFALYSASRSFNVNIPTTIIKTEDLEHTVMLRTKTNGILHCRPCGINDFFALSQKNKKHEAQIYLYKSLYRESIVFHSKESAEAFWKSSKDSSAIVQYYVKCMSSQVSLTRVLWRSGKTKYFNIISCEKPIIRSQDFQKRTTCPSSSFKRKKTQSIDFRYTNLILKTSMSINNPYKINAASKSSLKERPKLTNSFSEANMDDPSFMIRKTRSDDPSIFAFKAKQNQKYILNKNNPESFIVVENKNKIPEIEAMISEIIDFLNAYIFKEEDLKGAIFEFVYDRDSKWVFLNCKEISLNSKLPPEVDNLKRYEANTQKRRSKSFVMLKSYENKTDSPMCSDADSKQAAITTEEQVKCPFRIRTSPKHHHAQGHRSEKELLERCNKVNEKIDQIVNLNPLNYLRDVDFKEQSIKAYQARFQLESYSFFASQNKEEGSVRTTEASSPSKIENWSPAKTEPITNAVFTDKMLDHTRKFISEGINHLDEMRMNTELLKIKRHNIVGKYGGDEFWSMFIDSLYQKILSFESLKAYFKTSCVKMIADGMFKIFNGCATLEFRRNVRSAHNSLGISESNFSLYIKLFEDTLIEFNVEEEDKQMIMSQIKSMKCLICRQTVL</sequence>
<comment type="caution">
    <text evidence="1">The sequence shown here is derived from an EMBL/GenBank/DDBJ whole genome shotgun (WGS) entry which is preliminary data.</text>
</comment>
<keyword evidence="2" id="KW-1185">Reference proteome</keyword>
<dbReference type="InterPro" id="IPR012292">
    <property type="entry name" value="Globin/Proto"/>
</dbReference>
<protein>
    <submittedName>
        <fullName evidence="1">Uncharacterized protein</fullName>
    </submittedName>
</protein>
<gene>
    <name evidence="1" type="ORF">BSTOLATCC_MIC23481</name>
</gene>
<dbReference type="SUPFAM" id="SSF46458">
    <property type="entry name" value="Globin-like"/>
    <property type="match status" value="1"/>
</dbReference>
<evidence type="ECO:0000313" key="2">
    <source>
        <dbReference type="Proteomes" id="UP001162131"/>
    </source>
</evidence>
<proteinExistence type="predicted"/>
<accession>A0AAU9JC43</accession>
<dbReference type="EMBL" id="CAJZBQ010000022">
    <property type="protein sequence ID" value="CAG9319273.1"/>
    <property type="molecule type" value="Genomic_DNA"/>
</dbReference>
<organism evidence="1 2">
    <name type="scientific">Blepharisma stoltei</name>
    <dbReference type="NCBI Taxonomy" id="1481888"/>
    <lineage>
        <taxon>Eukaryota</taxon>
        <taxon>Sar</taxon>
        <taxon>Alveolata</taxon>
        <taxon>Ciliophora</taxon>
        <taxon>Postciliodesmatophora</taxon>
        <taxon>Heterotrichea</taxon>
        <taxon>Heterotrichida</taxon>
        <taxon>Blepharismidae</taxon>
        <taxon>Blepharisma</taxon>
    </lineage>
</organism>
<dbReference type="Proteomes" id="UP001162131">
    <property type="component" value="Unassembled WGS sequence"/>
</dbReference>
<dbReference type="GO" id="GO:0019825">
    <property type="term" value="F:oxygen binding"/>
    <property type="evidence" value="ECO:0007669"/>
    <property type="project" value="InterPro"/>
</dbReference>
<dbReference type="InterPro" id="IPR009050">
    <property type="entry name" value="Globin-like_sf"/>
</dbReference>
<name>A0AAU9JC43_9CILI</name>
<evidence type="ECO:0000313" key="1">
    <source>
        <dbReference type="EMBL" id="CAG9319273.1"/>
    </source>
</evidence>
<dbReference type="Gene3D" id="1.10.490.10">
    <property type="entry name" value="Globins"/>
    <property type="match status" value="1"/>
</dbReference>
<dbReference type="AlphaFoldDB" id="A0AAU9JC43"/>
<dbReference type="GO" id="GO:0020037">
    <property type="term" value="F:heme binding"/>
    <property type="evidence" value="ECO:0007669"/>
    <property type="project" value="InterPro"/>
</dbReference>
<reference evidence="1" key="1">
    <citation type="submission" date="2021-09" db="EMBL/GenBank/DDBJ databases">
        <authorList>
            <consortium name="AG Swart"/>
            <person name="Singh M."/>
            <person name="Singh A."/>
            <person name="Seah K."/>
            <person name="Emmerich C."/>
        </authorList>
    </citation>
    <scope>NUCLEOTIDE SEQUENCE</scope>
    <source>
        <strain evidence="1">ATCC30299</strain>
    </source>
</reference>